<dbReference type="PANTHER" id="PTHR33625:SF4">
    <property type="entry name" value="OS08G0179900 PROTEIN"/>
    <property type="match status" value="1"/>
</dbReference>
<dbReference type="AlphaFoldDB" id="A0A078JEL2"/>
<dbReference type="Gramene" id="CDY63696">
    <property type="protein sequence ID" value="CDY63696"/>
    <property type="gene ID" value="GSBRNA2T00039548001"/>
</dbReference>
<dbReference type="STRING" id="3708.A0A078JEL2"/>
<evidence type="ECO:0000313" key="2">
    <source>
        <dbReference type="EMBL" id="CAF2137729.1"/>
    </source>
</evidence>
<gene>
    <name evidence="3" type="primary">BnaCnng42470D</name>
    <name evidence="2" type="ORF">DARMORV10_A02P10210.1</name>
    <name evidence="3" type="ORF">GSBRNA2T00039548001</name>
</gene>
<dbReference type="Proteomes" id="UP001295469">
    <property type="component" value="Chromosome A02"/>
</dbReference>
<evidence type="ECO:0000313" key="3">
    <source>
        <dbReference type="EMBL" id="CDY63696.1"/>
    </source>
</evidence>
<accession>A0A078JEL2</accession>
<dbReference type="Proteomes" id="UP000028999">
    <property type="component" value="Unassembled WGS sequence"/>
</dbReference>
<dbReference type="EMBL" id="HG994356">
    <property type="protein sequence ID" value="CAF2137729.1"/>
    <property type="molecule type" value="Genomic_DNA"/>
</dbReference>
<dbReference type="PaxDb" id="3708-A0A078JEL2"/>
<proteinExistence type="predicted"/>
<evidence type="ECO:0000313" key="4">
    <source>
        <dbReference type="Proteomes" id="UP000028999"/>
    </source>
</evidence>
<feature type="compositionally biased region" description="Acidic residues" evidence="1">
    <location>
        <begin position="268"/>
        <end position="286"/>
    </location>
</feature>
<evidence type="ECO:0000256" key="1">
    <source>
        <dbReference type="SAM" id="MobiDB-lite"/>
    </source>
</evidence>
<name>A0A078JEL2_BRANA</name>
<sequence>MFIPKLRNIIYKTSPNYFLTFFLLLSHKTYYNETLKPTFSFFQKLFDRERESFVLCKIKPWEGGGGRVMATAAKVAGIGVAKGGFRGGLGVPAAAANDQFNVRTTSVSKPVSASLSSAFHPSAEADAMVMQRTSWEDDWEFAEVETTTTTTIPRVVFSKPPSLEEAKEATDDLKDAINMVYTEGSNEAGSVSRMLSSFHLSDKRAVESAVPQVALNAFAFLSESSAAQSVVASIASDPKVWDAVMENNDLMKFLDTNTTAASTQVEAADNDDKAEDSSETESEEDGEAKPIQLLEILEDMKLKAVQLMENVSSYFGGLFRLESFTENGEERKRTLLNDPTSLFGLAVCVIFMVVMKRA</sequence>
<reference evidence="3 4" key="1">
    <citation type="journal article" date="2014" name="Science">
        <title>Plant genetics. Early allopolyploid evolution in the post-Neolithic Brassica napus oilseed genome.</title>
        <authorList>
            <person name="Chalhoub B."/>
            <person name="Denoeud F."/>
            <person name="Liu S."/>
            <person name="Parkin I.A."/>
            <person name="Tang H."/>
            <person name="Wang X."/>
            <person name="Chiquet J."/>
            <person name="Belcram H."/>
            <person name="Tong C."/>
            <person name="Samans B."/>
            <person name="Correa M."/>
            <person name="Da Silva C."/>
            <person name="Just J."/>
            <person name="Falentin C."/>
            <person name="Koh C.S."/>
            <person name="Le Clainche I."/>
            <person name="Bernard M."/>
            <person name="Bento P."/>
            <person name="Noel B."/>
            <person name="Labadie K."/>
            <person name="Alberti A."/>
            <person name="Charles M."/>
            <person name="Arnaud D."/>
            <person name="Guo H."/>
            <person name="Daviaud C."/>
            <person name="Alamery S."/>
            <person name="Jabbari K."/>
            <person name="Zhao M."/>
            <person name="Edger P.P."/>
            <person name="Chelaifa H."/>
            <person name="Tack D."/>
            <person name="Lassalle G."/>
            <person name="Mestiri I."/>
            <person name="Schnel N."/>
            <person name="Le Paslier M.C."/>
            <person name="Fan G."/>
            <person name="Renault V."/>
            <person name="Bayer P.E."/>
            <person name="Golicz A.A."/>
            <person name="Manoli S."/>
            <person name="Lee T.H."/>
            <person name="Thi V.H."/>
            <person name="Chalabi S."/>
            <person name="Hu Q."/>
            <person name="Fan C."/>
            <person name="Tollenaere R."/>
            <person name="Lu Y."/>
            <person name="Battail C."/>
            <person name="Shen J."/>
            <person name="Sidebottom C.H."/>
            <person name="Wang X."/>
            <person name="Canaguier A."/>
            <person name="Chauveau A."/>
            <person name="Berard A."/>
            <person name="Deniot G."/>
            <person name="Guan M."/>
            <person name="Liu Z."/>
            <person name="Sun F."/>
            <person name="Lim Y.P."/>
            <person name="Lyons E."/>
            <person name="Town C.D."/>
            <person name="Bancroft I."/>
            <person name="Wang X."/>
            <person name="Meng J."/>
            <person name="Ma J."/>
            <person name="Pires J.C."/>
            <person name="King G.J."/>
            <person name="Brunel D."/>
            <person name="Delourme R."/>
            <person name="Renard M."/>
            <person name="Aury J.M."/>
            <person name="Adams K.L."/>
            <person name="Batley J."/>
            <person name="Snowdon R.J."/>
            <person name="Tost J."/>
            <person name="Edwards D."/>
            <person name="Zhou Y."/>
            <person name="Hua W."/>
            <person name="Sharpe A.G."/>
            <person name="Paterson A.H."/>
            <person name="Guan C."/>
            <person name="Wincker P."/>
        </authorList>
    </citation>
    <scope>NUCLEOTIDE SEQUENCE [LARGE SCALE GENOMIC DNA]</scope>
    <source>
        <strain evidence="4">cv. Darmor-bzh</strain>
    </source>
</reference>
<reference evidence="3" key="2">
    <citation type="submission" date="2014-06" db="EMBL/GenBank/DDBJ databases">
        <authorList>
            <person name="Genoscope - CEA"/>
        </authorList>
    </citation>
    <scope>NUCLEOTIDE SEQUENCE</scope>
</reference>
<reference evidence="2" key="3">
    <citation type="submission" date="2021-01" db="EMBL/GenBank/DDBJ databases">
        <authorList>
            <consortium name="Genoscope - CEA"/>
            <person name="William W."/>
        </authorList>
    </citation>
    <scope>NUCLEOTIDE SEQUENCE</scope>
</reference>
<dbReference type="EMBL" id="LK034338">
    <property type="protein sequence ID" value="CDY63696.1"/>
    <property type="molecule type" value="Genomic_DNA"/>
</dbReference>
<feature type="region of interest" description="Disordered" evidence="1">
    <location>
        <begin position="263"/>
        <end position="290"/>
    </location>
</feature>
<keyword evidence="4" id="KW-1185">Reference proteome</keyword>
<dbReference type="PANTHER" id="PTHR33625">
    <property type="entry name" value="OS08G0179900 PROTEIN"/>
    <property type="match status" value="1"/>
</dbReference>
<organism evidence="3 4">
    <name type="scientific">Brassica napus</name>
    <name type="common">Rape</name>
    <dbReference type="NCBI Taxonomy" id="3708"/>
    <lineage>
        <taxon>Eukaryota</taxon>
        <taxon>Viridiplantae</taxon>
        <taxon>Streptophyta</taxon>
        <taxon>Embryophyta</taxon>
        <taxon>Tracheophyta</taxon>
        <taxon>Spermatophyta</taxon>
        <taxon>Magnoliopsida</taxon>
        <taxon>eudicotyledons</taxon>
        <taxon>Gunneridae</taxon>
        <taxon>Pentapetalae</taxon>
        <taxon>rosids</taxon>
        <taxon>malvids</taxon>
        <taxon>Brassicales</taxon>
        <taxon>Brassicaceae</taxon>
        <taxon>Brassiceae</taxon>
        <taxon>Brassica</taxon>
    </lineage>
</organism>
<protein>
    <submittedName>
        <fullName evidence="2">(rape) hypothetical protein</fullName>
    </submittedName>
    <submittedName>
        <fullName evidence="3">BnaCnng42470D protein</fullName>
    </submittedName>
</protein>
<dbReference type="OMA" id="FIQYQAH"/>